<evidence type="ECO:0000256" key="2">
    <source>
        <dbReference type="ARBA" id="ARBA00022692"/>
    </source>
</evidence>
<keyword evidence="4 5" id="KW-0472">Membrane</keyword>
<dbReference type="Pfam" id="PF10324">
    <property type="entry name" value="7TM_GPCR_Srw"/>
    <property type="match status" value="1"/>
</dbReference>
<evidence type="ECO:0000256" key="4">
    <source>
        <dbReference type="ARBA" id="ARBA00023136"/>
    </source>
</evidence>
<feature type="domain" description="G-protein coupled receptors family 1 profile" evidence="6">
    <location>
        <begin position="49"/>
        <end position="344"/>
    </location>
</feature>
<dbReference type="GO" id="GO:0005886">
    <property type="term" value="C:plasma membrane"/>
    <property type="evidence" value="ECO:0007669"/>
    <property type="project" value="TreeGrafter"/>
</dbReference>
<evidence type="ECO:0000259" key="6">
    <source>
        <dbReference type="PROSITE" id="PS50262"/>
    </source>
</evidence>
<dbReference type="GO" id="GO:0008528">
    <property type="term" value="F:G protein-coupled peptide receptor activity"/>
    <property type="evidence" value="ECO:0007669"/>
    <property type="project" value="InterPro"/>
</dbReference>
<feature type="transmembrane region" description="Helical" evidence="5">
    <location>
        <begin position="319"/>
        <end position="346"/>
    </location>
</feature>
<dbReference type="InterPro" id="IPR019427">
    <property type="entry name" value="7TM_GPCR_serpentine_rcpt_Srw"/>
</dbReference>
<feature type="transmembrane region" description="Helical" evidence="5">
    <location>
        <begin position="69"/>
        <end position="88"/>
    </location>
</feature>
<proteinExistence type="predicted"/>
<feature type="transmembrane region" description="Helical" evidence="5">
    <location>
        <begin position="289"/>
        <end position="313"/>
    </location>
</feature>
<dbReference type="PANTHER" id="PTHR46273:SF6">
    <property type="entry name" value="G-PROTEIN COUPLED RECEPTORS FAMILY 1 PROFILE DOMAIN-CONTAINING PROTEIN"/>
    <property type="match status" value="1"/>
</dbReference>
<keyword evidence="7" id="KW-1185">Reference proteome</keyword>
<reference evidence="8" key="1">
    <citation type="submission" date="2022-11" db="UniProtKB">
        <authorList>
            <consortium name="WormBaseParasite"/>
        </authorList>
    </citation>
    <scope>IDENTIFICATION</scope>
</reference>
<dbReference type="AlphaFoldDB" id="A0A914ZQU1"/>
<dbReference type="InterPro" id="IPR053219">
    <property type="entry name" value="GPCR_Dmsr-1"/>
</dbReference>
<feature type="transmembrane region" description="Helical" evidence="5">
    <location>
        <begin position="108"/>
        <end position="130"/>
    </location>
</feature>
<evidence type="ECO:0000313" key="7">
    <source>
        <dbReference type="Proteomes" id="UP000887569"/>
    </source>
</evidence>
<dbReference type="Gene3D" id="1.20.1070.10">
    <property type="entry name" value="Rhodopsin 7-helix transmembrane proteins"/>
    <property type="match status" value="1"/>
</dbReference>
<feature type="transmembrane region" description="Helical" evidence="5">
    <location>
        <begin position="37"/>
        <end position="57"/>
    </location>
</feature>
<keyword evidence="3 5" id="KW-1133">Transmembrane helix</keyword>
<dbReference type="CDD" id="cd14978">
    <property type="entry name" value="7tmA_FMRFamide_R-like"/>
    <property type="match status" value="1"/>
</dbReference>
<dbReference type="PANTHER" id="PTHR46273">
    <property type="entry name" value="MYOSUPPRESSIN RECEPTOR 1, ISOFORM B-RELATED"/>
    <property type="match status" value="1"/>
</dbReference>
<feature type="transmembrane region" description="Helical" evidence="5">
    <location>
        <begin position="151"/>
        <end position="172"/>
    </location>
</feature>
<protein>
    <submittedName>
        <fullName evidence="8">G-protein coupled receptors family 1 profile domain-containing protein</fullName>
    </submittedName>
</protein>
<dbReference type="Proteomes" id="UP000887569">
    <property type="component" value="Unplaced"/>
</dbReference>
<feature type="transmembrane region" description="Helical" evidence="5">
    <location>
        <begin position="237"/>
        <end position="258"/>
    </location>
</feature>
<evidence type="ECO:0000256" key="5">
    <source>
        <dbReference type="SAM" id="Phobius"/>
    </source>
</evidence>
<dbReference type="WBParaSite" id="PgB06_g011_t01">
    <property type="protein sequence ID" value="PgB06_g011_t01"/>
    <property type="gene ID" value="PgB06_g011"/>
</dbReference>
<dbReference type="SUPFAM" id="SSF81321">
    <property type="entry name" value="Family A G protein-coupled receptor-like"/>
    <property type="match status" value="1"/>
</dbReference>
<evidence type="ECO:0000313" key="8">
    <source>
        <dbReference type="WBParaSite" id="PgB06_g011_t01"/>
    </source>
</evidence>
<sequence length="409" mass="46984">MDCQDDPKFFSENDTVILSILNGLHQFQVFYRSFHRYISLFLCLFGLFCNFVHIWILTRPRMLPSSVHTVLTCIAIADIGTMTSYLIYLLRYEFSRDMENGYPYGWVLFLKIHAVTSIALHGVSLYLVVFMAYIRLCAIRTTNSRWLKTRLAGLTSLTIALAVFILCVPTLLAHEIYSQKRALQYYTSVADNEHPSSGEYNQEYYDGADVKYSIGFSAMVLQNNCILLKMNLWLTGIMLKAVPCFLLLWLTFALLLKLQANNKKRMLRLGIRKDTRKDGSLRDRTTSMLLLMLCVFLSTELPQGFMAVLNAIYTKQFHLFVYLPLADVLDLLSLINCYVGFTVFFCTSTRYRQTLLTLFPQQCTCVTRSQTSTHNSMLLQQALPNRDCTPETDENLTRKNIAQVSIVST</sequence>
<accession>A0A914ZQU1</accession>
<evidence type="ECO:0000256" key="1">
    <source>
        <dbReference type="ARBA" id="ARBA00004370"/>
    </source>
</evidence>
<evidence type="ECO:0000256" key="3">
    <source>
        <dbReference type="ARBA" id="ARBA00022989"/>
    </source>
</evidence>
<dbReference type="PROSITE" id="PS50262">
    <property type="entry name" value="G_PROTEIN_RECEP_F1_2"/>
    <property type="match status" value="1"/>
</dbReference>
<organism evidence="7 8">
    <name type="scientific">Parascaris univalens</name>
    <name type="common">Nematode worm</name>
    <dbReference type="NCBI Taxonomy" id="6257"/>
    <lineage>
        <taxon>Eukaryota</taxon>
        <taxon>Metazoa</taxon>
        <taxon>Ecdysozoa</taxon>
        <taxon>Nematoda</taxon>
        <taxon>Chromadorea</taxon>
        <taxon>Rhabditida</taxon>
        <taxon>Spirurina</taxon>
        <taxon>Ascaridomorpha</taxon>
        <taxon>Ascaridoidea</taxon>
        <taxon>Ascarididae</taxon>
        <taxon>Parascaris</taxon>
    </lineage>
</organism>
<comment type="subcellular location">
    <subcellularLocation>
        <location evidence="1">Membrane</location>
    </subcellularLocation>
</comment>
<keyword evidence="2 5" id="KW-0812">Transmembrane</keyword>
<name>A0A914ZQU1_PARUN</name>
<dbReference type="InterPro" id="IPR017452">
    <property type="entry name" value="GPCR_Rhodpsn_7TM"/>
</dbReference>